<keyword evidence="5 7" id="KW-0472">Membrane</keyword>
<feature type="domain" description="ComEC/Rec2-related protein" evidence="8">
    <location>
        <begin position="264"/>
        <end position="548"/>
    </location>
</feature>
<feature type="transmembrane region" description="Helical" evidence="7">
    <location>
        <begin position="46"/>
        <end position="64"/>
    </location>
</feature>
<feature type="transmembrane region" description="Helical" evidence="7">
    <location>
        <begin position="371"/>
        <end position="390"/>
    </location>
</feature>
<feature type="transmembrane region" description="Helical" evidence="7">
    <location>
        <begin position="534"/>
        <end position="555"/>
    </location>
</feature>
<organism evidence="10 11">
    <name type="scientific">Phreatobacter oligotrophus</name>
    <dbReference type="NCBI Taxonomy" id="1122261"/>
    <lineage>
        <taxon>Bacteria</taxon>
        <taxon>Pseudomonadati</taxon>
        <taxon>Pseudomonadota</taxon>
        <taxon>Alphaproteobacteria</taxon>
        <taxon>Hyphomicrobiales</taxon>
        <taxon>Phreatobacteraceae</taxon>
        <taxon>Phreatobacter</taxon>
    </lineage>
</organism>
<dbReference type="EMBL" id="PZZL01000004">
    <property type="protein sequence ID" value="PTM57084.1"/>
    <property type="molecule type" value="Genomic_DNA"/>
</dbReference>
<evidence type="ECO:0000256" key="3">
    <source>
        <dbReference type="ARBA" id="ARBA00022692"/>
    </source>
</evidence>
<keyword evidence="4 7" id="KW-1133">Transmembrane helix</keyword>
<evidence type="ECO:0000256" key="4">
    <source>
        <dbReference type="ARBA" id="ARBA00022989"/>
    </source>
</evidence>
<protein>
    <submittedName>
        <fullName evidence="10">Competence protein ComEC</fullName>
    </submittedName>
</protein>
<evidence type="ECO:0000313" key="10">
    <source>
        <dbReference type="EMBL" id="PTM57084.1"/>
    </source>
</evidence>
<proteinExistence type="predicted"/>
<evidence type="ECO:0000256" key="1">
    <source>
        <dbReference type="ARBA" id="ARBA00004651"/>
    </source>
</evidence>
<feature type="transmembrane region" description="Helical" evidence="7">
    <location>
        <begin position="498"/>
        <end position="514"/>
    </location>
</feature>
<feature type="transmembrane region" description="Helical" evidence="7">
    <location>
        <begin position="70"/>
        <end position="87"/>
    </location>
</feature>
<evidence type="ECO:0000259" key="9">
    <source>
        <dbReference type="Pfam" id="PF13567"/>
    </source>
</evidence>
<reference evidence="10 11" key="1">
    <citation type="submission" date="2018-04" db="EMBL/GenBank/DDBJ databases">
        <title>Genomic Encyclopedia of Archaeal and Bacterial Type Strains, Phase II (KMG-II): from individual species to whole genera.</title>
        <authorList>
            <person name="Goeker M."/>
        </authorList>
    </citation>
    <scope>NUCLEOTIDE SEQUENCE [LARGE SCALE GENOMIC DNA]</scope>
    <source>
        <strain evidence="10 11">DSM 25521</strain>
    </source>
</reference>
<dbReference type="Proteomes" id="UP000241808">
    <property type="component" value="Unassembled WGS sequence"/>
</dbReference>
<dbReference type="Pfam" id="PF03772">
    <property type="entry name" value="Competence"/>
    <property type="match status" value="1"/>
</dbReference>
<dbReference type="PANTHER" id="PTHR30619:SF1">
    <property type="entry name" value="RECOMBINATION PROTEIN 2"/>
    <property type="match status" value="1"/>
</dbReference>
<feature type="transmembrane region" description="Helical" evidence="7">
    <location>
        <begin position="470"/>
        <end position="491"/>
    </location>
</feature>
<evidence type="ECO:0000259" key="8">
    <source>
        <dbReference type="Pfam" id="PF03772"/>
    </source>
</evidence>
<feature type="transmembrane region" description="Helical" evidence="7">
    <location>
        <begin position="94"/>
        <end position="116"/>
    </location>
</feature>
<comment type="caution">
    <text evidence="10">The sequence shown here is derived from an EMBL/GenBank/DDBJ whole genome shotgun (WGS) entry which is preliminary data.</text>
</comment>
<dbReference type="InterPro" id="IPR025405">
    <property type="entry name" value="DUF4131"/>
</dbReference>
<evidence type="ECO:0000313" key="11">
    <source>
        <dbReference type="Proteomes" id="UP000241808"/>
    </source>
</evidence>
<dbReference type="GO" id="GO:0005886">
    <property type="term" value="C:plasma membrane"/>
    <property type="evidence" value="ECO:0007669"/>
    <property type="project" value="UniProtKB-SubCell"/>
</dbReference>
<name>A0A2T4Z5A9_9HYPH</name>
<accession>A0A2T4Z5A9</accession>
<gene>
    <name evidence="10" type="ORF">C8P69_104132</name>
</gene>
<evidence type="ECO:0000256" key="7">
    <source>
        <dbReference type="SAM" id="Phobius"/>
    </source>
</evidence>
<dbReference type="NCBIfam" id="TIGR00360">
    <property type="entry name" value="ComEC_N-term"/>
    <property type="match status" value="1"/>
</dbReference>
<feature type="transmembrane region" description="Helical" evidence="7">
    <location>
        <begin position="323"/>
        <end position="341"/>
    </location>
</feature>
<keyword evidence="2" id="KW-1003">Cell membrane</keyword>
<evidence type="ECO:0000256" key="5">
    <source>
        <dbReference type="ARBA" id="ARBA00023136"/>
    </source>
</evidence>
<feature type="domain" description="DUF4131" evidence="9">
    <location>
        <begin position="68"/>
        <end position="216"/>
    </location>
</feature>
<dbReference type="Pfam" id="PF13567">
    <property type="entry name" value="DUF4131"/>
    <property type="match status" value="1"/>
</dbReference>
<feature type="transmembrane region" description="Helical" evidence="7">
    <location>
        <begin position="286"/>
        <end position="311"/>
    </location>
</feature>
<feature type="compositionally biased region" description="Acidic residues" evidence="6">
    <location>
        <begin position="744"/>
        <end position="754"/>
    </location>
</feature>
<dbReference type="InterPro" id="IPR052159">
    <property type="entry name" value="Competence_DNA_uptake"/>
</dbReference>
<feature type="transmembrane region" description="Helical" evidence="7">
    <location>
        <begin position="396"/>
        <end position="415"/>
    </location>
</feature>
<comment type="subcellular location">
    <subcellularLocation>
        <location evidence="1">Cell membrane</location>
        <topology evidence="1">Multi-pass membrane protein</topology>
    </subcellularLocation>
</comment>
<sequence>MRPRARALAIAAGMRAAAGTRHGLGLEAIGARLSGWWALELERGRAFLFLPVAMSVGILLYFAAPDEPSLAAAILLAIATASAAIVLRRHHGPALAMTAIAAVALGFAAAATRTAWVAHPVLRTETQSLTVSAWVEAVERRENGDRLTLRVRSLTPAPDPAPDRIRVTSRTATGVTTGQAVVLTVRLRPPADPAAPGQYDFSRDAWFAGYGATGFIIGQVRAGEVGEMPSGVMLRARLDAVRQAISDRIRSAIPGASGAIADALVTGKRDGIPEGLNEAMRAAGTYHILSISGFHMALVAALIFGIVRGGLALVPSIALRHRAKAWAAFVALVVATIYLVISGAEVATQRSWIMIAVVLLGVMLDRGALTLRTLAIAALAVLLVAPESLLGPSFQMSFAATLALIAGYVSLRPFAEAHADAPAGIGRMLLMVTNGVAGLATSSFVASLATTPYAAHHFNTVHLYGVAGNLLGAPVIEFFVMPLEILALMLWPFGWDKPVWALAGLGVDLFVRIVEWVASWPGGKVIVPETRPSALLVLSLGLVLVAALSTPLRWIGAPLVLAGLAAAPHGKPPLALVDGDGTTVAARAPDGTLRVVSRRGSRFAVQRWLLAEGDRRNAAEESLQQGVRCDGLGCAMPLAGGGRIAVPLHPDALADDCREARLVVTRFAVPHGCGAVVLNLSAIPSTGALRLRHEAGSWQVETARLTYGTRPWHRAPPKGAMPPVLQGPHAALPQAPAPPPAADMPEEGDAEPPR</sequence>
<feature type="region of interest" description="Disordered" evidence="6">
    <location>
        <begin position="710"/>
        <end position="754"/>
    </location>
</feature>
<evidence type="ECO:0000256" key="6">
    <source>
        <dbReference type="SAM" id="MobiDB-lite"/>
    </source>
</evidence>
<keyword evidence="11" id="KW-1185">Reference proteome</keyword>
<dbReference type="PANTHER" id="PTHR30619">
    <property type="entry name" value="DNA INTERNALIZATION/COMPETENCE PROTEIN COMEC/REC2"/>
    <property type="match status" value="1"/>
</dbReference>
<dbReference type="InterPro" id="IPR004477">
    <property type="entry name" value="ComEC_N"/>
</dbReference>
<dbReference type="RefSeq" id="WP_170118204.1">
    <property type="nucleotide sequence ID" value="NZ_PZZL01000004.1"/>
</dbReference>
<keyword evidence="3 7" id="KW-0812">Transmembrane</keyword>
<dbReference type="AlphaFoldDB" id="A0A2T4Z5A9"/>
<feature type="transmembrane region" description="Helical" evidence="7">
    <location>
        <begin position="427"/>
        <end position="450"/>
    </location>
</feature>
<evidence type="ECO:0000256" key="2">
    <source>
        <dbReference type="ARBA" id="ARBA00022475"/>
    </source>
</evidence>